<evidence type="ECO:0000313" key="2">
    <source>
        <dbReference type="Proteomes" id="UP001257659"/>
    </source>
</evidence>
<gene>
    <name evidence="1" type="ORF">GGR31_000270</name>
</gene>
<sequence>MKKLAISFLLLFVAFLIIPTTVTLIKQNVDISYVFNFSEEEEHNSNSDESDTAEGVWKLFYEGENIFVFRSILKKSFIPFYFFSDEIIYFDLLLPPPELA</sequence>
<protein>
    <submittedName>
        <fullName evidence="1">Uncharacterized protein</fullName>
    </submittedName>
</protein>
<name>A0ABU1K202_9FLAO</name>
<evidence type="ECO:0000313" key="1">
    <source>
        <dbReference type="EMBL" id="MDR6299654.1"/>
    </source>
</evidence>
<accession>A0ABU1K202</accession>
<dbReference type="EMBL" id="JAVDQA010000001">
    <property type="protein sequence ID" value="MDR6299654.1"/>
    <property type="molecule type" value="Genomic_DNA"/>
</dbReference>
<comment type="caution">
    <text evidence="1">The sequence shown here is derived from an EMBL/GenBank/DDBJ whole genome shotgun (WGS) entry which is preliminary data.</text>
</comment>
<dbReference type="RefSeq" id="WP_309726530.1">
    <property type="nucleotide sequence ID" value="NZ_JAVDQA010000001.1"/>
</dbReference>
<keyword evidence="2" id="KW-1185">Reference proteome</keyword>
<organism evidence="1 2">
    <name type="scientific">Mesonia maritima</name>
    <dbReference type="NCBI Taxonomy" id="1793873"/>
    <lineage>
        <taxon>Bacteria</taxon>
        <taxon>Pseudomonadati</taxon>
        <taxon>Bacteroidota</taxon>
        <taxon>Flavobacteriia</taxon>
        <taxon>Flavobacteriales</taxon>
        <taxon>Flavobacteriaceae</taxon>
        <taxon>Mesonia</taxon>
    </lineage>
</organism>
<reference evidence="1 2" key="1">
    <citation type="submission" date="2023-07" db="EMBL/GenBank/DDBJ databases">
        <title>Genomic Encyclopedia of Type Strains, Phase IV (KMG-IV): sequencing the most valuable type-strain genomes for metagenomic binning, comparative biology and taxonomic classification.</title>
        <authorList>
            <person name="Goeker M."/>
        </authorList>
    </citation>
    <scope>NUCLEOTIDE SEQUENCE [LARGE SCALE GENOMIC DNA]</scope>
    <source>
        <strain evidence="1 2">DSM 102814</strain>
    </source>
</reference>
<dbReference type="Proteomes" id="UP001257659">
    <property type="component" value="Unassembled WGS sequence"/>
</dbReference>
<proteinExistence type="predicted"/>